<feature type="chain" id="PRO_5025558348" evidence="1">
    <location>
        <begin position="26"/>
        <end position="323"/>
    </location>
</feature>
<evidence type="ECO:0000256" key="1">
    <source>
        <dbReference type="SAM" id="SignalP"/>
    </source>
</evidence>
<proteinExistence type="predicted"/>
<sequence>MNGPNAAATALGVGMGVGVIPLLTAAPCLAPQNMDDQDLFNNGRNKISGIQFWQNQTSSPQSIQYKENCFDLDHNNSSVNLLQSVNNTSAGGGLGGNSASSGQQRVKIVETRPRKIAAIGGAGRAARVVVMIALLTSKARGYRRPGGGESQLMAAAAGGGAVLGLFRGQETRLINSKPPQLLILPLLTLLRQESFDTSPVTKWRMVKMEYAYQAVVKIGGHVFKGFLYDQGVEGRDGFPNISELHLGGASSSGGGDGGGRNGASSSSPLLILQMFMVHPVEGCWEVQVMLLGLGFLVPRVHFPSVIALRGGSPYSKGAAFSHY</sequence>
<dbReference type="Pfam" id="PF05142">
    <property type="entry name" value="DUF702"/>
    <property type="match status" value="1"/>
</dbReference>
<dbReference type="NCBIfam" id="TIGR01624">
    <property type="entry name" value="LRP1_Cterm"/>
    <property type="match status" value="1"/>
</dbReference>
<dbReference type="GO" id="GO:0003677">
    <property type="term" value="F:DNA binding"/>
    <property type="evidence" value="ECO:0007669"/>
    <property type="project" value="TreeGrafter"/>
</dbReference>
<dbReference type="PANTHER" id="PTHR31604">
    <property type="entry name" value="PROTEIN LATERAL ROOT PRIMORDIUM 1"/>
    <property type="match status" value="1"/>
</dbReference>
<dbReference type="PANTHER" id="PTHR31604:SF30">
    <property type="entry name" value="PROTEIN LATERAL ROOT PRIMORDIUM 1"/>
    <property type="match status" value="1"/>
</dbReference>
<dbReference type="InterPro" id="IPR006511">
    <property type="entry name" value="SHI_C"/>
</dbReference>
<evidence type="ECO:0000313" key="2">
    <source>
        <dbReference type="EMBL" id="KAF2291841.1"/>
    </source>
</evidence>
<organism evidence="2 3">
    <name type="scientific">Hevea brasiliensis</name>
    <name type="common">Para rubber tree</name>
    <name type="synonym">Siphonia brasiliensis</name>
    <dbReference type="NCBI Taxonomy" id="3981"/>
    <lineage>
        <taxon>Eukaryota</taxon>
        <taxon>Viridiplantae</taxon>
        <taxon>Streptophyta</taxon>
        <taxon>Embryophyta</taxon>
        <taxon>Tracheophyta</taxon>
        <taxon>Spermatophyta</taxon>
        <taxon>Magnoliopsida</taxon>
        <taxon>eudicotyledons</taxon>
        <taxon>Gunneridae</taxon>
        <taxon>Pentapetalae</taxon>
        <taxon>rosids</taxon>
        <taxon>fabids</taxon>
        <taxon>Malpighiales</taxon>
        <taxon>Euphorbiaceae</taxon>
        <taxon>Crotonoideae</taxon>
        <taxon>Micrandreae</taxon>
        <taxon>Hevea</taxon>
    </lineage>
</organism>
<dbReference type="EMBL" id="JAAGAX010000015">
    <property type="protein sequence ID" value="KAF2291841.1"/>
    <property type="molecule type" value="Genomic_DNA"/>
</dbReference>
<accession>A0A6A6KSA6</accession>
<dbReference type="GO" id="GO:0045893">
    <property type="term" value="P:positive regulation of DNA-templated transcription"/>
    <property type="evidence" value="ECO:0007669"/>
    <property type="project" value="TreeGrafter"/>
</dbReference>
<keyword evidence="3" id="KW-1185">Reference proteome</keyword>
<dbReference type="AlphaFoldDB" id="A0A6A6KSA6"/>
<dbReference type="GO" id="GO:0003700">
    <property type="term" value="F:DNA-binding transcription factor activity"/>
    <property type="evidence" value="ECO:0007669"/>
    <property type="project" value="InterPro"/>
</dbReference>
<name>A0A6A6KSA6_HEVBR</name>
<dbReference type="Proteomes" id="UP000467840">
    <property type="component" value="Chromosome 2"/>
</dbReference>
<dbReference type="GO" id="GO:0005634">
    <property type="term" value="C:nucleus"/>
    <property type="evidence" value="ECO:0007669"/>
    <property type="project" value="TreeGrafter"/>
</dbReference>
<gene>
    <name evidence="2" type="ORF">GH714_035814</name>
</gene>
<reference evidence="2 3" key="1">
    <citation type="journal article" date="2020" name="Mol. Plant">
        <title>The Chromosome-Based Rubber Tree Genome Provides New Insights into Spurge Genome Evolution and Rubber Biosynthesis.</title>
        <authorList>
            <person name="Liu J."/>
            <person name="Shi C."/>
            <person name="Shi C.C."/>
            <person name="Li W."/>
            <person name="Zhang Q.J."/>
            <person name="Zhang Y."/>
            <person name="Li K."/>
            <person name="Lu H.F."/>
            <person name="Shi C."/>
            <person name="Zhu S.T."/>
            <person name="Xiao Z.Y."/>
            <person name="Nan H."/>
            <person name="Yue Y."/>
            <person name="Zhu X.G."/>
            <person name="Wu Y."/>
            <person name="Hong X.N."/>
            <person name="Fan G.Y."/>
            <person name="Tong Y."/>
            <person name="Zhang D."/>
            <person name="Mao C.L."/>
            <person name="Liu Y.L."/>
            <person name="Hao S.J."/>
            <person name="Liu W.Q."/>
            <person name="Lv M.Q."/>
            <person name="Zhang H.B."/>
            <person name="Liu Y."/>
            <person name="Hu-Tang G.R."/>
            <person name="Wang J.P."/>
            <person name="Wang J.H."/>
            <person name="Sun Y.H."/>
            <person name="Ni S.B."/>
            <person name="Chen W.B."/>
            <person name="Zhang X.C."/>
            <person name="Jiao Y.N."/>
            <person name="Eichler E.E."/>
            <person name="Li G.H."/>
            <person name="Liu X."/>
            <person name="Gao L.Z."/>
        </authorList>
    </citation>
    <scope>NUCLEOTIDE SEQUENCE [LARGE SCALE GENOMIC DNA]</scope>
    <source>
        <strain evidence="3">cv. GT1</strain>
        <tissue evidence="2">Leaf</tissue>
    </source>
</reference>
<comment type="caution">
    <text evidence="2">The sequence shown here is derived from an EMBL/GenBank/DDBJ whole genome shotgun (WGS) entry which is preliminary data.</text>
</comment>
<keyword evidence="1" id="KW-0732">Signal</keyword>
<feature type="signal peptide" evidence="1">
    <location>
        <begin position="1"/>
        <end position="25"/>
    </location>
</feature>
<dbReference type="InterPro" id="IPR007818">
    <property type="entry name" value="SHI"/>
</dbReference>
<evidence type="ECO:0000313" key="3">
    <source>
        <dbReference type="Proteomes" id="UP000467840"/>
    </source>
</evidence>
<protein>
    <submittedName>
        <fullName evidence="2">Uncharacterized protein</fullName>
    </submittedName>
</protein>